<name>A0A4S8IJD9_MUSBA</name>
<evidence type="ECO:0000313" key="1">
    <source>
        <dbReference type="EMBL" id="THU48471.1"/>
    </source>
</evidence>
<proteinExistence type="predicted"/>
<protein>
    <submittedName>
        <fullName evidence="1">Uncharacterized protein</fullName>
    </submittedName>
</protein>
<dbReference type="Proteomes" id="UP000317650">
    <property type="component" value="Chromosome 9"/>
</dbReference>
<keyword evidence="2" id="KW-1185">Reference proteome</keyword>
<dbReference type="EMBL" id="PYDT01000010">
    <property type="protein sequence ID" value="THU48471.1"/>
    <property type="molecule type" value="Genomic_DNA"/>
</dbReference>
<accession>A0A4S8IJD9</accession>
<sequence>MQAKRRPSRDRVEGANGKINLVQMEKKHFEEPDSQNGLISFYIVGKGEIVEESWDTHMFLGEEAGEDETTVGSGPGGS</sequence>
<reference evidence="1 2" key="1">
    <citation type="journal article" date="2019" name="Nat. Plants">
        <title>Genome sequencing of Musa balbisiana reveals subgenome evolution and function divergence in polyploid bananas.</title>
        <authorList>
            <person name="Yao X."/>
        </authorList>
    </citation>
    <scope>NUCLEOTIDE SEQUENCE [LARGE SCALE GENOMIC DNA]</scope>
    <source>
        <strain evidence="2">cv. DH-PKW</strain>
        <tissue evidence="1">Leaves</tissue>
    </source>
</reference>
<organism evidence="1 2">
    <name type="scientific">Musa balbisiana</name>
    <name type="common">Banana</name>
    <dbReference type="NCBI Taxonomy" id="52838"/>
    <lineage>
        <taxon>Eukaryota</taxon>
        <taxon>Viridiplantae</taxon>
        <taxon>Streptophyta</taxon>
        <taxon>Embryophyta</taxon>
        <taxon>Tracheophyta</taxon>
        <taxon>Spermatophyta</taxon>
        <taxon>Magnoliopsida</taxon>
        <taxon>Liliopsida</taxon>
        <taxon>Zingiberales</taxon>
        <taxon>Musaceae</taxon>
        <taxon>Musa</taxon>
    </lineage>
</organism>
<dbReference type="AlphaFoldDB" id="A0A4S8IJD9"/>
<evidence type="ECO:0000313" key="2">
    <source>
        <dbReference type="Proteomes" id="UP000317650"/>
    </source>
</evidence>
<gene>
    <name evidence="1" type="ORF">C4D60_Mb09t26600</name>
</gene>
<comment type="caution">
    <text evidence="1">The sequence shown here is derived from an EMBL/GenBank/DDBJ whole genome shotgun (WGS) entry which is preliminary data.</text>
</comment>